<evidence type="ECO:0000313" key="3">
    <source>
        <dbReference type="Proteomes" id="UP001155077"/>
    </source>
</evidence>
<dbReference type="InterPro" id="IPR045444">
    <property type="entry name" value="DUF6503"/>
</dbReference>
<name>A0ABT0YXP6_9FLAO</name>
<dbReference type="PROSITE" id="PS51257">
    <property type="entry name" value="PROKAR_LIPOPROTEIN"/>
    <property type="match status" value="1"/>
</dbReference>
<keyword evidence="3" id="KW-1185">Reference proteome</keyword>
<accession>A0ABT0YXP6</accession>
<protein>
    <recommendedName>
        <fullName evidence="4">Heat-shock protein Hsp90</fullName>
    </recommendedName>
</protein>
<evidence type="ECO:0008006" key="4">
    <source>
        <dbReference type="Google" id="ProtNLM"/>
    </source>
</evidence>
<feature type="region of interest" description="Disordered" evidence="1">
    <location>
        <begin position="24"/>
        <end position="43"/>
    </location>
</feature>
<evidence type="ECO:0000256" key="1">
    <source>
        <dbReference type="SAM" id="MobiDB-lite"/>
    </source>
</evidence>
<dbReference type="EMBL" id="JAMSCK010000001">
    <property type="protein sequence ID" value="MCM8568104.1"/>
    <property type="molecule type" value="Genomic_DNA"/>
</dbReference>
<evidence type="ECO:0000313" key="2">
    <source>
        <dbReference type="EMBL" id="MCM8568104.1"/>
    </source>
</evidence>
<sequence length="271" mass="30543">MKKIILLFCIFTIIGCKENKSEERIPVEPDNGIGDGAGPPPALSFSENIEEAHNKPAFRNHEAVSFDIILKFGGSERLNAKISMTTNSTGVRVDKVNGTSLIYDGEKTLITPDTAKTDGARFDIFTWQYFFAMPFKLTDPGTVWDKEKTRKLDSLQYNTAKLSFESGTGDSPDDWYIIYQDPETERLKAAAYIVTFSKEKTKAEENPHAIVYSDYIMVEDVAFATNWSFYSWSEEDGLDQKLGEAEISNITFFKPESGYFQAPENSKPINK</sequence>
<gene>
    <name evidence="2" type="ORF">NE848_01870</name>
</gene>
<dbReference type="RefSeq" id="WP_252110508.1">
    <property type="nucleotide sequence ID" value="NZ_JAMSCK010000001.1"/>
</dbReference>
<dbReference type="Proteomes" id="UP001155077">
    <property type="component" value="Unassembled WGS sequence"/>
</dbReference>
<organism evidence="2 3">
    <name type="scientific">Gramella jeungdoensis</name>
    <dbReference type="NCBI Taxonomy" id="708091"/>
    <lineage>
        <taxon>Bacteria</taxon>
        <taxon>Pseudomonadati</taxon>
        <taxon>Bacteroidota</taxon>
        <taxon>Flavobacteriia</taxon>
        <taxon>Flavobacteriales</taxon>
        <taxon>Flavobacteriaceae</taxon>
        <taxon>Christiangramia</taxon>
    </lineage>
</organism>
<comment type="caution">
    <text evidence="2">The sequence shown here is derived from an EMBL/GenBank/DDBJ whole genome shotgun (WGS) entry which is preliminary data.</text>
</comment>
<reference evidence="2" key="1">
    <citation type="submission" date="2022-06" db="EMBL/GenBank/DDBJ databases">
        <title>Gramella sediminis sp. nov., isolated from deep-sea sediment of the Indian Ocean.</title>
        <authorList>
            <person name="Yang L."/>
        </authorList>
    </citation>
    <scope>NUCLEOTIDE SEQUENCE</scope>
    <source>
        <strain evidence="2">HMD3159</strain>
    </source>
</reference>
<dbReference type="Pfam" id="PF20113">
    <property type="entry name" value="DUF6503"/>
    <property type="match status" value="1"/>
</dbReference>
<proteinExistence type="predicted"/>